<comment type="caution">
    <text evidence="2">The sequence shown here is derived from an EMBL/GenBank/DDBJ whole genome shotgun (WGS) entry which is preliminary data.</text>
</comment>
<dbReference type="RefSeq" id="WP_377926749.1">
    <property type="nucleotide sequence ID" value="NZ_JBHUEM010000003.1"/>
</dbReference>
<dbReference type="PROSITE" id="PS51257">
    <property type="entry name" value="PROKAR_LIPOPROTEIN"/>
    <property type="match status" value="1"/>
</dbReference>
<dbReference type="InterPro" id="IPR036249">
    <property type="entry name" value="Thioredoxin-like_sf"/>
</dbReference>
<dbReference type="EMBL" id="JBHUEM010000003">
    <property type="protein sequence ID" value="MFD1735647.1"/>
    <property type="molecule type" value="Genomic_DNA"/>
</dbReference>
<protein>
    <submittedName>
        <fullName evidence="2">Thioredoxin domain-containing protein</fullName>
    </submittedName>
</protein>
<dbReference type="Gene3D" id="3.40.30.10">
    <property type="entry name" value="Glutaredoxin"/>
    <property type="match status" value="1"/>
</dbReference>
<dbReference type="InterPro" id="IPR013766">
    <property type="entry name" value="Thioredoxin_domain"/>
</dbReference>
<feature type="domain" description="Thioredoxin" evidence="1">
    <location>
        <begin position="70"/>
        <end position="119"/>
    </location>
</feature>
<proteinExistence type="predicted"/>
<dbReference type="Proteomes" id="UP001597214">
    <property type="component" value="Unassembled WGS sequence"/>
</dbReference>
<dbReference type="SUPFAM" id="SSF52833">
    <property type="entry name" value="Thioredoxin-like"/>
    <property type="match status" value="1"/>
</dbReference>
<evidence type="ECO:0000259" key="1">
    <source>
        <dbReference type="Pfam" id="PF00085"/>
    </source>
</evidence>
<evidence type="ECO:0000313" key="3">
    <source>
        <dbReference type="Proteomes" id="UP001597214"/>
    </source>
</evidence>
<reference evidence="3" key="1">
    <citation type="journal article" date="2019" name="Int. J. Syst. Evol. Microbiol.">
        <title>The Global Catalogue of Microorganisms (GCM) 10K type strain sequencing project: providing services to taxonomists for standard genome sequencing and annotation.</title>
        <authorList>
            <consortium name="The Broad Institute Genomics Platform"/>
            <consortium name="The Broad Institute Genome Sequencing Center for Infectious Disease"/>
            <person name="Wu L."/>
            <person name="Ma J."/>
        </authorList>
    </citation>
    <scope>NUCLEOTIDE SEQUENCE [LARGE SCALE GENOMIC DNA]</scope>
    <source>
        <strain evidence="3">CCUG 49339</strain>
    </source>
</reference>
<organism evidence="2 3">
    <name type="scientific">Bacillus salitolerans</name>
    <dbReference type="NCBI Taxonomy" id="1437434"/>
    <lineage>
        <taxon>Bacteria</taxon>
        <taxon>Bacillati</taxon>
        <taxon>Bacillota</taxon>
        <taxon>Bacilli</taxon>
        <taxon>Bacillales</taxon>
        <taxon>Bacillaceae</taxon>
        <taxon>Bacillus</taxon>
    </lineage>
</organism>
<accession>A0ABW4LKA5</accession>
<gene>
    <name evidence="2" type="ORF">ACFSCX_03630</name>
</gene>
<evidence type="ECO:0000313" key="2">
    <source>
        <dbReference type="EMBL" id="MFD1735647.1"/>
    </source>
</evidence>
<keyword evidence="3" id="KW-1185">Reference proteome</keyword>
<name>A0ABW4LKA5_9BACI</name>
<sequence>MLYRFCLTVCSFLLLSSCQFENRENDPRLLSLLEADALLVSNEDTVDFENNYYDAILEIKKLYPTVLEEVVVVSHDEIKKLKNKLEIETYPTLLLISNKKVITKIQGKQEKDEILYEMNEFLHITKNNRPL</sequence>
<dbReference type="Pfam" id="PF00085">
    <property type="entry name" value="Thioredoxin"/>
    <property type="match status" value="1"/>
</dbReference>